<comment type="caution">
    <text evidence="2">The sequence shown here is derived from an EMBL/GenBank/DDBJ whole genome shotgun (WGS) entry which is preliminary data.</text>
</comment>
<sequence length="212" mass="23151">MMTRRFLLAALVGSFLGLAFTPIAAAEADPKVFVSQLAGTAMETMTAKGISDAERNQRFRTQFTTDVDLPEIGKFVLGRHWRAATPEQQQDFLKAFEEIVVLTWATRFKDYGGDLRHVVTNAATDGGGIVVESKVERDRQTPINLQWKLKKGEADLRVVDLVVEGASMAITYRNEYAAVIQANGGKIDGLLGAMRTKIAEMQSAGKGATKAN</sequence>
<feature type="chain" id="PRO_5004030598" evidence="1">
    <location>
        <begin position="26"/>
        <end position="212"/>
    </location>
</feature>
<organism evidence="2 3">
    <name type="scientific">Paramagnetospirillum caucaseum</name>
    <dbReference type="NCBI Taxonomy" id="1244869"/>
    <lineage>
        <taxon>Bacteria</taxon>
        <taxon>Pseudomonadati</taxon>
        <taxon>Pseudomonadota</taxon>
        <taxon>Alphaproteobacteria</taxon>
        <taxon>Rhodospirillales</taxon>
        <taxon>Magnetospirillaceae</taxon>
        <taxon>Paramagnetospirillum</taxon>
    </lineage>
</organism>
<evidence type="ECO:0000313" key="3">
    <source>
        <dbReference type="Proteomes" id="UP000011744"/>
    </source>
</evidence>
<dbReference type="PANTHER" id="PTHR36573:SF1">
    <property type="entry name" value="INTERMEMBRANE PHOSPHOLIPID TRANSPORT SYSTEM BINDING PROTEIN MLAC"/>
    <property type="match status" value="1"/>
</dbReference>
<proteinExistence type="predicted"/>
<dbReference type="InterPro" id="IPR008869">
    <property type="entry name" value="MlaC/ttg2D"/>
</dbReference>
<reference evidence="2 3" key="1">
    <citation type="journal article" date="2014" name="Genome Announc.">
        <title>Draft Genome Sequence of Magnetospirillum sp. Strain SO-1, a Freshwater Magnetotactic Bacterium Isolated from the Ol'khovka River, Russia.</title>
        <authorList>
            <person name="Grouzdev D.S."/>
            <person name="Dziuba M.V."/>
            <person name="Sukhacheva M.S."/>
            <person name="Mardanov A.V."/>
            <person name="Beletskiy A.V."/>
            <person name="Kuznetsov B.B."/>
            <person name="Skryabin K.G."/>
        </authorList>
    </citation>
    <scope>NUCLEOTIDE SEQUENCE [LARGE SCALE GENOMIC DNA]</scope>
    <source>
        <strain evidence="2 3">SO-1</strain>
    </source>
</reference>
<evidence type="ECO:0000313" key="2">
    <source>
        <dbReference type="EMBL" id="EME68120.1"/>
    </source>
</evidence>
<name>M2Z1H7_9PROT</name>
<dbReference type="eggNOG" id="COG2854">
    <property type="taxonomic scope" value="Bacteria"/>
</dbReference>
<dbReference type="Pfam" id="PF05494">
    <property type="entry name" value="MlaC"/>
    <property type="match status" value="1"/>
</dbReference>
<dbReference type="EMBL" id="AONQ01000081">
    <property type="protein sequence ID" value="EME68120.1"/>
    <property type="molecule type" value="Genomic_DNA"/>
</dbReference>
<accession>M2Z1H7</accession>
<dbReference type="Gene3D" id="3.10.450.710">
    <property type="entry name" value="Tgt2/MlaC"/>
    <property type="match status" value="1"/>
</dbReference>
<dbReference type="STRING" id="1244869.H261_19993"/>
<evidence type="ECO:0000256" key="1">
    <source>
        <dbReference type="SAM" id="SignalP"/>
    </source>
</evidence>
<protein>
    <submittedName>
        <fullName evidence="2">ABC-type transport system</fullName>
    </submittedName>
</protein>
<dbReference type="AlphaFoldDB" id="M2Z1H7"/>
<dbReference type="InterPro" id="IPR042245">
    <property type="entry name" value="Tgt2/MlaC_sf"/>
</dbReference>
<dbReference type="RefSeq" id="WP_008621119.1">
    <property type="nucleotide sequence ID" value="NZ_AONQ01000081.1"/>
</dbReference>
<keyword evidence="3" id="KW-1185">Reference proteome</keyword>
<dbReference type="Proteomes" id="UP000011744">
    <property type="component" value="Unassembled WGS sequence"/>
</dbReference>
<dbReference type="PANTHER" id="PTHR36573">
    <property type="entry name" value="INTERMEMBRANE PHOSPHOLIPID TRANSPORT SYSTEM BINDING PROTEIN MLAC"/>
    <property type="match status" value="1"/>
</dbReference>
<gene>
    <name evidence="2" type="ORF">H261_19993</name>
</gene>
<keyword evidence="1" id="KW-0732">Signal</keyword>
<feature type="signal peptide" evidence="1">
    <location>
        <begin position="1"/>
        <end position="25"/>
    </location>
</feature>
<dbReference type="PATRIC" id="fig|1244869.3.peg.3979"/>